<dbReference type="InterPro" id="IPR013517">
    <property type="entry name" value="FG-GAP"/>
</dbReference>
<dbReference type="GeneID" id="95601326"/>
<name>A0ABY6QXE2_9ACTN</name>
<organism evidence="2 3">
    <name type="scientific">Streptomyces tanashiensis</name>
    <dbReference type="NCBI Taxonomy" id="67367"/>
    <lineage>
        <taxon>Bacteria</taxon>
        <taxon>Bacillati</taxon>
        <taxon>Actinomycetota</taxon>
        <taxon>Actinomycetes</taxon>
        <taxon>Kitasatosporales</taxon>
        <taxon>Streptomycetaceae</taxon>
        <taxon>Streptomyces</taxon>
    </lineage>
</organism>
<evidence type="ECO:0000313" key="2">
    <source>
        <dbReference type="EMBL" id="UZX22470.1"/>
    </source>
</evidence>
<dbReference type="SUPFAM" id="SSF69318">
    <property type="entry name" value="Integrin alpha N-terminal domain"/>
    <property type="match status" value="1"/>
</dbReference>
<keyword evidence="1" id="KW-0732">Signal</keyword>
<proteinExistence type="predicted"/>
<reference evidence="2" key="1">
    <citation type="submission" date="2021-09" db="EMBL/GenBank/DDBJ databases">
        <title>Complete genome sequence and metabolic characterization of Streptomyces tanashiensis DSM 731 the producer of antibacterial Kalafungin and diverse secondary metabolites.</title>
        <authorList>
            <person name="Abbasi M.N."/>
            <person name="Anwar M.N."/>
            <person name="Alam K."/>
            <person name="Shoaib M."/>
            <person name="Lin Z."/>
            <person name="Hayat M."/>
            <person name="Ali M.I."/>
            <person name="Malik H.M.T."/>
            <person name="Ahmed I."/>
            <person name="Li A."/>
            <person name="Hailong Wang H."/>
            <person name="Zhang Y."/>
        </authorList>
    </citation>
    <scope>NUCLEOTIDE SEQUENCE</scope>
    <source>
        <strain evidence="2">Kala</strain>
    </source>
</reference>
<dbReference type="Pfam" id="PF13517">
    <property type="entry name" value="FG-GAP_3"/>
    <property type="match status" value="1"/>
</dbReference>
<dbReference type="Proteomes" id="UP001164506">
    <property type="component" value="Chromosome"/>
</dbReference>
<keyword evidence="3" id="KW-1185">Reference proteome</keyword>
<gene>
    <name evidence="2" type="ORF">LDH80_17780</name>
</gene>
<sequence>MARSQADGTAVKLLDHAESVMKAADGTLLAVGTTADRGAGVYRLSVADGKPTAGLIASSGQPGSTTPLTYTGHSVPATLGLDGVAKTRLGWKFSTTEADLSIELQRKGGGRFTTTVRPRETGTGVLPDGSLGFDWAGELGSGTYRSSAPAGEYEWTVTARPWNGMPAVTVSGTFTVIRSPQAHDYAGNGSPDLFARRANGDLDAIDTLWDDATGRLVVAQTRGSTVWTGDWNRYDRVEAVGDIAGSPAVDIVARDKAGSLWLHVGDPMATAEPVRIGGGWNTYTQLTGGSDLTGDGRADLVAVDTAGDLYLYTATGSTKAPFAPRKKIGYSWGIYNQLTATGNIGGGPAGDLVARDNDGKLWLYLGKGDGTFAPRTQIGGGWNVYTDIVGIGDANKDGRPDLYARSSTGTPAAYFYAGTGDWKVPFGPRTSTGVAVKDEGHETFYNGAF</sequence>
<evidence type="ECO:0000313" key="3">
    <source>
        <dbReference type="Proteomes" id="UP001164506"/>
    </source>
</evidence>
<dbReference type="InterPro" id="IPR028994">
    <property type="entry name" value="Integrin_alpha_N"/>
</dbReference>
<protein>
    <submittedName>
        <fullName evidence="2">VCBS repeat-containing protein</fullName>
    </submittedName>
</protein>
<accession>A0ABY6QXE2</accession>
<dbReference type="EMBL" id="CP084204">
    <property type="protein sequence ID" value="UZX22470.1"/>
    <property type="molecule type" value="Genomic_DNA"/>
</dbReference>
<dbReference type="Gene3D" id="2.115.10.10">
    <property type="entry name" value="Tachylectin 2"/>
    <property type="match status" value="1"/>
</dbReference>
<evidence type="ECO:0000256" key="1">
    <source>
        <dbReference type="ARBA" id="ARBA00022729"/>
    </source>
</evidence>
<dbReference type="RefSeq" id="WP_267259021.1">
    <property type="nucleotide sequence ID" value="NZ_CP084204.1"/>
</dbReference>